<evidence type="ECO:0000256" key="7">
    <source>
        <dbReference type="ARBA" id="ARBA00022764"/>
    </source>
</evidence>
<reference evidence="11 12" key="1">
    <citation type="journal article" date="2014" name="Genome Announc.">
        <title>Draft Genome Sequence of the Iron-Oxidizing, Acidophilic, and Halotolerant 'Thiobacillus prosperus' Type Strain DSM 5130.</title>
        <authorList>
            <person name="Ossandon F.J."/>
            <person name="Cardenas J.P."/>
            <person name="Corbett M."/>
            <person name="Quatrini R."/>
            <person name="Holmes D.S."/>
            <person name="Watkin E."/>
        </authorList>
    </citation>
    <scope>NUCLEOTIDE SEQUENCE [LARGE SCALE GENOMIC DNA]</scope>
    <source>
        <strain evidence="11 12">DSM 5130</strain>
    </source>
</reference>
<keyword evidence="8 10" id="KW-0653">Protein transport</keyword>
<evidence type="ECO:0000256" key="4">
    <source>
        <dbReference type="ARBA" id="ARBA00014035"/>
    </source>
</evidence>
<evidence type="ECO:0000256" key="5">
    <source>
        <dbReference type="ARBA" id="ARBA00022448"/>
    </source>
</evidence>
<keyword evidence="11" id="KW-0449">Lipoprotein</keyword>
<dbReference type="InterPro" id="IPR029046">
    <property type="entry name" value="LolA/LolB/LppX"/>
</dbReference>
<evidence type="ECO:0000256" key="1">
    <source>
        <dbReference type="ARBA" id="ARBA00004418"/>
    </source>
</evidence>
<dbReference type="GO" id="GO:0044874">
    <property type="term" value="P:lipoprotein localization to outer membrane"/>
    <property type="evidence" value="ECO:0007669"/>
    <property type="project" value="UniProtKB-UniRule"/>
</dbReference>
<dbReference type="HAMAP" id="MF_00240">
    <property type="entry name" value="LolA"/>
    <property type="match status" value="1"/>
</dbReference>
<evidence type="ECO:0000256" key="3">
    <source>
        <dbReference type="ARBA" id="ARBA00011245"/>
    </source>
</evidence>
<dbReference type="SUPFAM" id="SSF89392">
    <property type="entry name" value="Prokaryotic lipoproteins and lipoprotein localization factors"/>
    <property type="match status" value="1"/>
</dbReference>
<keyword evidence="12" id="KW-1185">Reference proteome</keyword>
<proteinExistence type="inferred from homology"/>
<evidence type="ECO:0000256" key="6">
    <source>
        <dbReference type="ARBA" id="ARBA00022729"/>
    </source>
</evidence>
<evidence type="ECO:0000256" key="9">
    <source>
        <dbReference type="ARBA" id="ARBA00023186"/>
    </source>
</evidence>
<dbReference type="EMBL" id="JQSG02000001">
    <property type="protein sequence ID" value="OBS10884.1"/>
    <property type="molecule type" value="Genomic_DNA"/>
</dbReference>
<comment type="caution">
    <text evidence="11">The sequence shown here is derived from an EMBL/GenBank/DDBJ whole genome shotgun (WGS) entry which is preliminary data.</text>
</comment>
<dbReference type="Pfam" id="PF03548">
    <property type="entry name" value="LolA"/>
    <property type="match status" value="1"/>
</dbReference>
<dbReference type="Gene3D" id="2.50.20.10">
    <property type="entry name" value="Lipoprotein localisation LolA/LolB/LppX"/>
    <property type="match status" value="1"/>
</dbReference>
<dbReference type="RefSeq" id="WP_052064007.1">
    <property type="nucleotide sequence ID" value="NZ_JQSG02000001.1"/>
</dbReference>
<organism evidence="11 12">
    <name type="scientific">Acidihalobacter prosperus</name>
    <dbReference type="NCBI Taxonomy" id="160660"/>
    <lineage>
        <taxon>Bacteria</taxon>
        <taxon>Pseudomonadati</taxon>
        <taxon>Pseudomonadota</taxon>
        <taxon>Gammaproteobacteria</taxon>
        <taxon>Chromatiales</taxon>
        <taxon>Ectothiorhodospiraceae</taxon>
        <taxon>Acidihalobacter</taxon>
    </lineage>
</organism>
<accession>A0A1A6C8L1</accession>
<gene>
    <name evidence="10" type="primary">lolA</name>
    <name evidence="11" type="ORF">Thpro_020600</name>
</gene>
<dbReference type="PANTHER" id="PTHR35869:SF1">
    <property type="entry name" value="OUTER-MEMBRANE LIPOPROTEIN CARRIER PROTEIN"/>
    <property type="match status" value="1"/>
</dbReference>
<evidence type="ECO:0000256" key="2">
    <source>
        <dbReference type="ARBA" id="ARBA00007615"/>
    </source>
</evidence>
<sequence length="209" mass="23112" precursor="true">MLPRFLRLMLLSCGLLCGLPAHADAIAQLEHFFQQAHSLKGQFVQRVYETQGPLLRTTSGTFELARPDRFNWTYAKPHEQQIVSDGKKMWIYDKDLAQATVSPVAKKLGQAPIALLGGGTPLSESFKLSDDGAREGLDWVELIPKQQRNAQFDRILLGLSAGLVRQMVLYDQFGHRTVIQLTHIALNPALPASDFSFSAPPGVDVVDGM</sequence>
<keyword evidence="9 10" id="KW-0143">Chaperone</keyword>
<evidence type="ECO:0000256" key="8">
    <source>
        <dbReference type="ARBA" id="ARBA00022927"/>
    </source>
</evidence>
<dbReference type="InterPro" id="IPR004564">
    <property type="entry name" value="OM_lipoprot_carrier_LolA-like"/>
</dbReference>
<keyword evidence="6 10" id="KW-0732">Signal</keyword>
<dbReference type="AlphaFoldDB" id="A0A1A6C8L1"/>
<keyword evidence="5 10" id="KW-0813">Transport</keyword>
<evidence type="ECO:0000313" key="11">
    <source>
        <dbReference type="EMBL" id="OBS10884.1"/>
    </source>
</evidence>
<dbReference type="InterPro" id="IPR018323">
    <property type="entry name" value="OM_lipoprot_carrier_LolA_Pbac"/>
</dbReference>
<dbReference type="GO" id="GO:0042953">
    <property type="term" value="P:lipoprotein transport"/>
    <property type="evidence" value="ECO:0007669"/>
    <property type="project" value="InterPro"/>
</dbReference>
<protein>
    <recommendedName>
        <fullName evidence="4 10">Outer-membrane lipoprotein carrier protein</fullName>
    </recommendedName>
</protein>
<dbReference type="GO" id="GO:0042597">
    <property type="term" value="C:periplasmic space"/>
    <property type="evidence" value="ECO:0007669"/>
    <property type="project" value="UniProtKB-SubCell"/>
</dbReference>
<dbReference type="PANTHER" id="PTHR35869">
    <property type="entry name" value="OUTER-MEMBRANE LIPOPROTEIN CARRIER PROTEIN"/>
    <property type="match status" value="1"/>
</dbReference>
<comment type="function">
    <text evidence="10">Participates in the translocation of lipoproteins from the inner membrane to the outer membrane. Only forms a complex with a lipoprotein if the residue after the N-terminal Cys is not an aspartate (The Asp acts as a targeting signal to indicate that the lipoprotein should stay in the inner membrane).</text>
</comment>
<comment type="subcellular location">
    <subcellularLocation>
        <location evidence="1 10">Periplasm</location>
    </subcellularLocation>
</comment>
<evidence type="ECO:0000256" key="10">
    <source>
        <dbReference type="HAMAP-Rule" id="MF_00240"/>
    </source>
</evidence>
<comment type="subunit">
    <text evidence="3 10">Monomer.</text>
</comment>
<evidence type="ECO:0000313" key="12">
    <source>
        <dbReference type="Proteomes" id="UP000029273"/>
    </source>
</evidence>
<comment type="similarity">
    <text evidence="2 10">Belongs to the LolA family.</text>
</comment>
<dbReference type="CDD" id="cd16325">
    <property type="entry name" value="LolA"/>
    <property type="match status" value="1"/>
</dbReference>
<dbReference type="NCBIfam" id="TIGR00547">
    <property type="entry name" value="lolA"/>
    <property type="match status" value="1"/>
</dbReference>
<keyword evidence="7 10" id="KW-0574">Periplasm</keyword>
<feature type="chain" id="PRO_5009002888" description="Outer-membrane lipoprotein carrier protein" evidence="10">
    <location>
        <begin position="24"/>
        <end position="209"/>
    </location>
</feature>
<dbReference type="Proteomes" id="UP000029273">
    <property type="component" value="Unassembled WGS sequence"/>
</dbReference>
<dbReference type="OrthoDB" id="9787361at2"/>
<feature type="signal peptide" evidence="10">
    <location>
        <begin position="1"/>
        <end position="23"/>
    </location>
</feature>
<name>A0A1A6C8L1_9GAMM</name>